<feature type="region of interest" description="Disordered" evidence="5">
    <location>
        <begin position="431"/>
        <end position="471"/>
    </location>
</feature>
<organism evidence="8 9">
    <name type="scientific">Malus domestica</name>
    <name type="common">Apple</name>
    <name type="synonym">Pyrus malus</name>
    <dbReference type="NCBI Taxonomy" id="3750"/>
    <lineage>
        <taxon>Eukaryota</taxon>
        <taxon>Viridiplantae</taxon>
        <taxon>Streptophyta</taxon>
        <taxon>Embryophyta</taxon>
        <taxon>Tracheophyta</taxon>
        <taxon>Spermatophyta</taxon>
        <taxon>Magnoliopsida</taxon>
        <taxon>eudicotyledons</taxon>
        <taxon>Gunneridae</taxon>
        <taxon>Pentapetalae</taxon>
        <taxon>rosids</taxon>
        <taxon>fabids</taxon>
        <taxon>Rosales</taxon>
        <taxon>Rosaceae</taxon>
        <taxon>Amygdaloideae</taxon>
        <taxon>Maleae</taxon>
        <taxon>Malus</taxon>
    </lineage>
</organism>
<feature type="compositionally biased region" description="Low complexity" evidence="5">
    <location>
        <begin position="718"/>
        <end position="733"/>
    </location>
</feature>
<dbReference type="FunFam" id="3.30.70.330:FF:001141">
    <property type="entry name" value="Ras GTPase-activating protein-binding protein 1"/>
    <property type="match status" value="1"/>
</dbReference>
<sequence>MGFVYFWSMRMALQTAIPPPTPSAQLVGNAFIEQYYHILHNNPGIVHRFYQDSSVLSRPDSNGVMTSVTTMQGINEKILSLNYNEYKAEIMTADAQKSFKEGVTVLVTGCLTGKDNLKRKFAQSFFLAPQDNGFFVLNDVFRFVEDGQLFENHSVNEVNDATTVLSSQDPEPTHVLDPPAPDLETTQVEENLIVVEKTYDTSDHERQSAKESDLEPPSYSNGNNVSVAVEPDSMTAQEDTPKKSYASIVRVPKGSPGPNKVYVPTNTVRVAPKKAETSLPGSTAPASVPEASAPTSTSALESGDSNEEVEGYSVYIRNLPLNVTSDQLEEEFKKFGPIKQGGVQVRNKKLQGHCFGFVEFESSSSMNSAIQASPITIGGRQAVIEIKRTTTRVGSSARGRFHPAGRGGFRNDSFRGRGNYGGGRSFGKSEYVSRGEFSGRGRGGPAGRSGDVYQVRGRGGRSSGPQQNAVSACSSASWSSSSVATEMDFLAVSVENSHRESAGKYGICVAVFVETWLESPFDEGGNIATQQEFPMQGSNFQGDLYGKMVAGNSFPGKFGELTSEDSEEIELSLGLSLNGRFGVDPARAKMVALKRSSSISDFGFTPAREEETCGVSASSRAVPLMRTCSLPTETEEEWRKRKELQSLRRMEAKRKRSEKQLRNLKVPRDRSRENGGDEEKAAEVANGVHRKEQFVKVVDEFRAMGMPNCPAPPIPAASRGSGSTGISESESQSAATPQGVHKCTEARSHAEAQSLPKTEKELLATPRMITAQRSCQFIGVQMEINCNKPPVPESGPNKIVRNVLESMPCVSTTGDGPDGKRIEGFLYRYKKGEEVRIVCVCHGSFLSPAEFVKHAGGGDVEHPLKHIVVSPSPLL</sequence>
<dbReference type="GO" id="GO:0005634">
    <property type="term" value="C:nucleus"/>
    <property type="evidence" value="ECO:0007669"/>
    <property type="project" value="UniProtKB-SubCell"/>
</dbReference>
<dbReference type="InterPro" id="IPR002075">
    <property type="entry name" value="NTF2_dom"/>
</dbReference>
<dbReference type="SUPFAM" id="SSF54928">
    <property type="entry name" value="RNA-binding domain, RBD"/>
    <property type="match status" value="1"/>
</dbReference>
<dbReference type="InterPro" id="IPR032710">
    <property type="entry name" value="NTF2-like_dom_sf"/>
</dbReference>
<reference evidence="8 9" key="1">
    <citation type="submission" date="2018-10" db="EMBL/GenBank/DDBJ databases">
        <title>A high-quality apple genome assembly.</title>
        <authorList>
            <person name="Hu J."/>
        </authorList>
    </citation>
    <scope>NUCLEOTIDE SEQUENCE [LARGE SCALE GENOMIC DNA]</scope>
    <source>
        <strain evidence="9">cv. HFTH1</strain>
        <tissue evidence="8">Young leaf</tissue>
    </source>
</reference>
<feature type="domain" description="NTF2" evidence="7">
    <location>
        <begin position="27"/>
        <end position="143"/>
    </location>
</feature>
<feature type="region of interest" description="Disordered" evidence="5">
    <location>
        <begin position="648"/>
        <end position="685"/>
    </location>
</feature>
<evidence type="ECO:0000256" key="4">
    <source>
        <dbReference type="PROSITE-ProRule" id="PRU00176"/>
    </source>
</evidence>
<feature type="region of interest" description="Disordered" evidence="5">
    <location>
        <begin position="198"/>
        <end position="226"/>
    </location>
</feature>
<dbReference type="EMBL" id="RDQH01000335">
    <property type="protein sequence ID" value="RXH89670.1"/>
    <property type="molecule type" value="Genomic_DNA"/>
</dbReference>
<evidence type="ECO:0000256" key="3">
    <source>
        <dbReference type="ARBA" id="ARBA00023242"/>
    </source>
</evidence>
<keyword evidence="2 4" id="KW-0694">RNA-binding</keyword>
<dbReference type="InterPro" id="IPR000504">
    <property type="entry name" value="RRM_dom"/>
</dbReference>
<feature type="region of interest" description="Disordered" evidence="5">
    <location>
        <begin position="275"/>
        <end position="307"/>
    </location>
</feature>
<evidence type="ECO:0000259" key="6">
    <source>
        <dbReference type="PROSITE" id="PS50102"/>
    </source>
</evidence>
<dbReference type="InterPro" id="IPR018222">
    <property type="entry name" value="Nuclear_transport_factor_2_euk"/>
</dbReference>
<dbReference type="InterPro" id="IPR012463">
    <property type="entry name" value="Ninja_motif"/>
</dbReference>
<dbReference type="GO" id="GO:0005829">
    <property type="term" value="C:cytosol"/>
    <property type="evidence" value="ECO:0007669"/>
    <property type="project" value="TreeGrafter"/>
</dbReference>
<feature type="region of interest" description="Disordered" evidence="5">
    <location>
        <begin position="709"/>
        <end position="761"/>
    </location>
</feature>
<comment type="caution">
    <text evidence="8">The sequence shown here is derived from an EMBL/GenBank/DDBJ whole genome shotgun (WGS) entry which is preliminary data.</text>
</comment>
<feature type="compositionally biased region" description="Basic and acidic residues" evidence="5">
    <location>
        <begin position="198"/>
        <end position="213"/>
    </location>
</feature>
<dbReference type="Pfam" id="PF16136">
    <property type="entry name" value="NLS_NINJA_AFP"/>
    <property type="match status" value="1"/>
</dbReference>
<dbReference type="Gene3D" id="3.30.70.330">
    <property type="match status" value="1"/>
</dbReference>
<dbReference type="InterPro" id="IPR032310">
    <property type="entry name" value="NLS_NINJA_AFP-like"/>
</dbReference>
<dbReference type="Pfam" id="PF07897">
    <property type="entry name" value="EAR"/>
    <property type="match status" value="1"/>
</dbReference>
<keyword evidence="3" id="KW-0539">Nucleus</keyword>
<dbReference type="SUPFAM" id="SSF54427">
    <property type="entry name" value="NTF2-like"/>
    <property type="match status" value="1"/>
</dbReference>
<name>A0A498J2G9_MALDO</name>
<dbReference type="PANTHER" id="PTHR10693">
    <property type="entry name" value="RAS GTPASE-ACTIVATING PROTEIN-BINDING PROTEIN"/>
    <property type="match status" value="1"/>
</dbReference>
<gene>
    <name evidence="8" type="ORF">DVH24_032027</name>
</gene>
<keyword evidence="9" id="KW-1185">Reference proteome</keyword>
<dbReference type="SMART" id="SM00360">
    <property type="entry name" value="RRM"/>
    <property type="match status" value="1"/>
</dbReference>
<dbReference type="PROSITE" id="PS50102">
    <property type="entry name" value="RRM"/>
    <property type="match status" value="1"/>
</dbReference>
<dbReference type="GO" id="GO:1990904">
    <property type="term" value="C:ribonucleoprotein complex"/>
    <property type="evidence" value="ECO:0007669"/>
    <property type="project" value="TreeGrafter"/>
</dbReference>
<feature type="domain" description="RRM" evidence="6">
    <location>
        <begin position="312"/>
        <end position="389"/>
    </location>
</feature>
<protein>
    <recommendedName>
        <fullName evidence="10">RRM domain-containing protein</fullName>
    </recommendedName>
</protein>
<proteinExistence type="predicted"/>
<evidence type="ECO:0000256" key="1">
    <source>
        <dbReference type="ARBA" id="ARBA00004123"/>
    </source>
</evidence>
<dbReference type="CDD" id="cd00590">
    <property type="entry name" value="RRM_SF"/>
    <property type="match status" value="1"/>
</dbReference>
<evidence type="ECO:0000313" key="8">
    <source>
        <dbReference type="EMBL" id="RXH89670.1"/>
    </source>
</evidence>
<feature type="compositionally biased region" description="Basic and acidic residues" evidence="5">
    <location>
        <begin position="658"/>
        <end position="682"/>
    </location>
</feature>
<dbReference type="Pfam" id="PF02136">
    <property type="entry name" value="NTF2"/>
    <property type="match status" value="1"/>
</dbReference>
<dbReference type="STRING" id="3750.A0A498J2G9"/>
<evidence type="ECO:0000313" key="9">
    <source>
        <dbReference type="Proteomes" id="UP000290289"/>
    </source>
</evidence>
<dbReference type="InterPro" id="IPR032308">
    <property type="entry name" value="TDBD"/>
</dbReference>
<dbReference type="CDD" id="cd00780">
    <property type="entry name" value="NTF2"/>
    <property type="match status" value="1"/>
</dbReference>
<dbReference type="PANTHER" id="PTHR10693:SF52">
    <property type="entry name" value="RAS GTPASE-ACTIVATING BINDING-LIKE PROTEIN"/>
    <property type="match status" value="1"/>
</dbReference>
<evidence type="ECO:0000256" key="2">
    <source>
        <dbReference type="ARBA" id="ARBA00022884"/>
    </source>
</evidence>
<dbReference type="InterPro" id="IPR039539">
    <property type="entry name" value="Ras_GTPase_bind_prot"/>
</dbReference>
<accession>A0A498J2G9</accession>
<dbReference type="Proteomes" id="UP000290289">
    <property type="component" value="Chromosome 9"/>
</dbReference>
<evidence type="ECO:0008006" key="10">
    <source>
        <dbReference type="Google" id="ProtNLM"/>
    </source>
</evidence>
<dbReference type="Pfam" id="PF00076">
    <property type="entry name" value="RRM_1"/>
    <property type="match status" value="1"/>
</dbReference>
<comment type="subcellular location">
    <subcellularLocation>
        <location evidence="1">Nucleus</location>
    </subcellularLocation>
</comment>
<dbReference type="GO" id="GO:0003729">
    <property type="term" value="F:mRNA binding"/>
    <property type="evidence" value="ECO:0007669"/>
    <property type="project" value="TreeGrafter"/>
</dbReference>
<dbReference type="InterPro" id="IPR012677">
    <property type="entry name" value="Nucleotide-bd_a/b_plait_sf"/>
</dbReference>
<dbReference type="PROSITE" id="PS50177">
    <property type="entry name" value="NTF2_DOMAIN"/>
    <property type="match status" value="1"/>
</dbReference>
<dbReference type="FunFam" id="3.10.450.50:FF:000003">
    <property type="entry name" value="Nuclear transport factor 2 family protein"/>
    <property type="match status" value="1"/>
</dbReference>
<dbReference type="Pfam" id="PF16135">
    <property type="entry name" value="TDBD"/>
    <property type="match status" value="1"/>
</dbReference>
<evidence type="ECO:0000256" key="5">
    <source>
        <dbReference type="SAM" id="MobiDB-lite"/>
    </source>
</evidence>
<dbReference type="Gene3D" id="3.10.450.50">
    <property type="match status" value="1"/>
</dbReference>
<dbReference type="InterPro" id="IPR035979">
    <property type="entry name" value="RBD_domain_sf"/>
</dbReference>
<feature type="region of interest" description="Disordered" evidence="5">
    <location>
        <begin position="390"/>
        <end position="416"/>
    </location>
</feature>
<evidence type="ECO:0000259" key="7">
    <source>
        <dbReference type="PROSITE" id="PS50177"/>
    </source>
</evidence>
<dbReference type="AlphaFoldDB" id="A0A498J2G9"/>